<name>A0A2Z2NZT7_9GAMM</name>
<proteinExistence type="predicted"/>
<sequence>MIQENASVSETSAEEAVQVSAFRHRHAHLMTAGALACLERASKALDEALSDLVARDQQLFRLRLARWFQNLYDGLLPVYGQREDFDDFMQRLVLLMAHYYVMRPEELKVLDVERDLEPDWFQHESMLGYVFYVEQFSGRLDKVHDHLDYLEEMGVSYVHLMKVMQSREGENDGGYAVTDYRKVDAALGSNEDLEALCTKFRARGMSVCIDLVLNHCAQEHPWAKAAQAGDERYQQYFYMFEDRVLPDAFERTLPEVFPEFAPGNFTLDKQSGKWVWTTFNHFQWDLNWSNPEVFLEIVDVMFELANLGVEVFRLDAVAFMWKRMGTDSQNQEEVFDLMQALRTCSRIASPAVAHKAEAIVAPDDLIRYFGVGRHHGKVSNFAYHNSLMVQFWSSLASRDTKLMTQALSEFPRTPSSIAWGTYIRCHDDIGWAIADDDADAVGLNGAAHRQFLSSFYSGEFQGSFARGGVFQFNRQNGDRRINGTLASLSGLEQAVEWGNDQLIDLAIERILLGHALICGFGGIPLIYMGDELGLLNDYSYSDNPEHAADSRWLHRPVMDWDKVANRHDTESIEGRLYTGFSRIVATRRKTAQLNARYDTDILDVGHPHLFTIANRHPQGTLACVYNFSDSTQHLNVQPLYESGIVELYDKLTGREISVSNDVIELAPYARLWLI</sequence>
<dbReference type="InterPro" id="IPR013780">
    <property type="entry name" value="Glyco_hydro_b"/>
</dbReference>
<dbReference type="GO" id="GO:0047669">
    <property type="term" value="F:amylosucrase activity"/>
    <property type="evidence" value="ECO:0007669"/>
    <property type="project" value="UniProtKB-EC"/>
</dbReference>
<dbReference type="InterPro" id="IPR055218">
    <property type="entry name" value="Amylosucrase_C"/>
</dbReference>
<dbReference type="PANTHER" id="PTHR10357">
    <property type="entry name" value="ALPHA-AMYLASE FAMILY MEMBER"/>
    <property type="match status" value="1"/>
</dbReference>
<evidence type="ECO:0000259" key="1">
    <source>
        <dbReference type="SMART" id="SM00642"/>
    </source>
</evidence>
<dbReference type="Pfam" id="PF22582">
    <property type="entry name" value="Amylosucrase_C-like"/>
    <property type="match status" value="1"/>
</dbReference>
<dbReference type="Gene3D" id="2.60.40.1180">
    <property type="entry name" value="Golgi alpha-mannosidase II"/>
    <property type="match status" value="1"/>
</dbReference>
<dbReference type="Gene3D" id="3.20.20.80">
    <property type="entry name" value="Glycosidases"/>
    <property type="match status" value="1"/>
</dbReference>
<dbReference type="SUPFAM" id="SSF51011">
    <property type="entry name" value="Glycosyl hydrolase domain"/>
    <property type="match status" value="1"/>
</dbReference>
<dbReference type="Gene3D" id="3.90.400.10">
    <property type="entry name" value="Oligo-1,6-glucosidase, Domain 2"/>
    <property type="match status" value="1"/>
</dbReference>
<keyword evidence="2" id="KW-0328">Glycosyltransferase</keyword>
<dbReference type="EC" id="2.4.1.4" evidence="2"/>
<reference evidence="2 3" key="1">
    <citation type="submission" date="2016-12" db="EMBL/GenBank/DDBJ databases">
        <authorList>
            <person name="Song W.-J."/>
            <person name="Kurnit D.M."/>
        </authorList>
    </citation>
    <scope>NUCLEOTIDE SEQUENCE [LARGE SCALE GENOMIC DNA]</scope>
    <source>
        <strain evidence="2 3">IMCC3135</strain>
    </source>
</reference>
<dbReference type="InterPro" id="IPR017853">
    <property type="entry name" value="GH"/>
</dbReference>
<keyword evidence="3" id="KW-1185">Reference proteome</keyword>
<dbReference type="InterPro" id="IPR006047">
    <property type="entry name" value="GH13_cat_dom"/>
</dbReference>
<dbReference type="SUPFAM" id="SSF51445">
    <property type="entry name" value="(Trans)glycosidases"/>
    <property type="match status" value="1"/>
</dbReference>
<dbReference type="Proteomes" id="UP000250079">
    <property type="component" value="Chromosome"/>
</dbReference>
<dbReference type="SMART" id="SM00642">
    <property type="entry name" value="Aamy"/>
    <property type="match status" value="1"/>
</dbReference>
<dbReference type="Gene3D" id="1.10.1740.10">
    <property type="match status" value="1"/>
</dbReference>
<evidence type="ECO:0000313" key="3">
    <source>
        <dbReference type="Proteomes" id="UP000250079"/>
    </source>
</evidence>
<dbReference type="PANTHER" id="PTHR10357:SF213">
    <property type="entry name" value="ALPHA AMYLASE CATALYTIC REGION"/>
    <property type="match status" value="1"/>
</dbReference>
<dbReference type="KEGG" id="gai:IMCC3135_12780"/>
<dbReference type="Pfam" id="PF00128">
    <property type="entry name" value="Alpha-amylase"/>
    <property type="match status" value="1"/>
</dbReference>
<dbReference type="InterPro" id="IPR045857">
    <property type="entry name" value="O16G_dom_2"/>
</dbReference>
<dbReference type="InterPro" id="IPR044077">
    <property type="entry name" value="Amylosucrase"/>
</dbReference>
<organism evidence="2 3">
    <name type="scientific">Granulosicoccus antarcticus IMCC3135</name>
    <dbReference type="NCBI Taxonomy" id="1192854"/>
    <lineage>
        <taxon>Bacteria</taxon>
        <taxon>Pseudomonadati</taxon>
        <taxon>Pseudomonadota</taxon>
        <taxon>Gammaproteobacteria</taxon>
        <taxon>Chromatiales</taxon>
        <taxon>Granulosicoccaceae</taxon>
        <taxon>Granulosicoccus</taxon>
    </lineage>
</organism>
<dbReference type="EMBL" id="CP018632">
    <property type="protein sequence ID" value="ASJ72644.1"/>
    <property type="molecule type" value="Genomic_DNA"/>
</dbReference>
<evidence type="ECO:0000313" key="2">
    <source>
        <dbReference type="EMBL" id="ASJ72644.1"/>
    </source>
</evidence>
<dbReference type="AlphaFoldDB" id="A0A2Z2NZT7"/>
<accession>A0A2Z2NZT7</accession>
<protein>
    <submittedName>
        <fullName evidence="2">Amylosucrase</fullName>
        <ecNumber evidence="2">2.4.1.4</ecNumber>
    </submittedName>
</protein>
<gene>
    <name evidence="2" type="primary">ams</name>
    <name evidence="2" type="ORF">IMCC3135_12780</name>
</gene>
<dbReference type="GO" id="GO:0005975">
    <property type="term" value="P:carbohydrate metabolic process"/>
    <property type="evidence" value="ECO:0007669"/>
    <property type="project" value="InterPro"/>
</dbReference>
<dbReference type="CDD" id="cd11324">
    <property type="entry name" value="AmyAc_Amylosucrase"/>
    <property type="match status" value="1"/>
</dbReference>
<keyword evidence="2" id="KW-0808">Transferase</keyword>
<feature type="domain" description="Glycosyl hydrolase family 13 catalytic" evidence="1">
    <location>
        <begin position="125"/>
        <end position="587"/>
    </location>
</feature>